<dbReference type="Proteomes" id="UP000184480">
    <property type="component" value="Unassembled WGS sequence"/>
</dbReference>
<evidence type="ECO:0000313" key="1">
    <source>
        <dbReference type="EMBL" id="SHG12974.1"/>
    </source>
</evidence>
<dbReference type="AlphaFoldDB" id="A0A1M5HAJ6"/>
<name>A0A1M5HAJ6_9BACT</name>
<sequence>MSKKVAVIAPNHRLSTRRLATFHSGRFPSTRHRTVRTRLHVY</sequence>
<organism evidence="1 2">
    <name type="scientific">Dysgonomonas macrotermitis</name>
    <dbReference type="NCBI Taxonomy" id="1346286"/>
    <lineage>
        <taxon>Bacteria</taxon>
        <taxon>Pseudomonadati</taxon>
        <taxon>Bacteroidota</taxon>
        <taxon>Bacteroidia</taxon>
        <taxon>Bacteroidales</taxon>
        <taxon>Dysgonomonadaceae</taxon>
        <taxon>Dysgonomonas</taxon>
    </lineage>
</organism>
<dbReference type="EMBL" id="FQUC01000016">
    <property type="protein sequence ID" value="SHG12974.1"/>
    <property type="molecule type" value="Genomic_DNA"/>
</dbReference>
<keyword evidence="2" id="KW-1185">Reference proteome</keyword>
<reference evidence="2" key="1">
    <citation type="submission" date="2016-11" db="EMBL/GenBank/DDBJ databases">
        <authorList>
            <person name="Varghese N."/>
            <person name="Submissions S."/>
        </authorList>
    </citation>
    <scope>NUCLEOTIDE SEQUENCE [LARGE SCALE GENOMIC DNA]</scope>
    <source>
        <strain evidence="2">DSM 27370</strain>
    </source>
</reference>
<protein>
    <submittedName>
        <fullName evidence="1">Uncharacterized protein</fullName>
    </submittedName>
</protein>
<evidence type="ECO:0000313" key="2">
    <source>
        <dbReference type="Proteomes" id="UP000184480"/>
    </source>
</evidence>
<gene>
    <name evidence="1" type="ORF">SAMN05444362_1161</name>
</gene>
<proteinExistence type="predicted"/>
<accession>A0A1M5HAJ6</accession>
<feature type="non-terminal residue" evidence="1">
    <location>
        <position position="42"/>
    </location>
</feature>